<dbReference type="InterPro" id="IPR001810">
    <property type="entry name" value="F-box_dom"/>
</dbReference>
<dbReference type="InterPro" id="IPR006553">
    <property type="entry name" value="Leu-rich_rpt_Cys-con_subtyp"/>
</dbReference>
<feature type="domain" description="F-box/LRR-repeat protein 15-like leucin rich repeat" evidence="3">
    <location>
        <begin position="181"/>
        <end position="312"/>
    </location>
</feature>
<dbReference type="InterPro" id="IPR001611">
    <property type="entry name" value="Leu-rich_rpt"/>
</dbReference>
<dbReference type="GeneID" id="18260926"/>
<feature type="domain" description="F-box" evidence="2">
    <location>
        <begin position="92"/>
        <end position="134"/>
    </location>
</feature>
<dbReference type="OMA" id="PACTNWK"/>
<proteinExistence type="predicted"/>
<feature type="region of interest" description="Disordered" evidence="1">
    <location>
        <begin position="1"/>
        <end position="55"/>
    </location>
</feature>
<dbReference type="InterPro" id="IPR032675">
    <property type="entry name" value="LRR_dom_sf"/>
</dbReference>
<accession>G0SH65</accession>
<reference evidence="4 5" key="1">
    <citation type="journal article" date="2011" name="Cell">
        <title>Insight into structure and assembly of the nuclear pore complex by utilizing the genome of a eukaryotic thermophile.</title>
        <authorList>
            <person name="Amlacher S."/>
            <person name="Sarges P."/>
            <person name="Flemming D."/>
            <person name="van Noort V."/>
            <person name="Kunze R."/>
            <person name="Devos D.P."/>
            <person name="Arumugam M."/>
            <person name="Bork P."/>
            <person name="Hurt E."/>
        </authorList>
    </citation>
    <scope>NUCLEOTIDE SEQUENCE [LARGE SCALE GENOMIC DNA]</scope>
    <source>
        <strain evidence="5">DSM 1495 / CBS 144.50 / IMI 039719</strain>
    </source>
</reference>
<evidence type="ECO:0000259" key="3">
    <source>
        <dbReference type="Pfam" id="PF25372"/>
    </source>
</evidence>
<dbReference type="Gene3D" id="3.80.10.10">
    <property type="entry name" value="Ribonuclease Inhibitor"/>
    <property type="match status" value="3"/>
</dbReference>
<dbReference type="Proteomes" id="UP000008066">
    <property type="component" value="Unassembled WGS sequence"/>
</dbReference>
<dbReference type="PANTHER" id="PTHR13318">
    <property type="entry name" value="PARTNER OF PAIRED, ISOFORM B-RELATED"/>
    <property type="match status" value="1"/>
</dbReference>
<organism evidence="5">
    <name type="scientific">Chaetomium thermophilum (strain DSM 1495 / CBS 144.50 / IMI 039719)</name>
    <name type="common">Thermochaetoides thermophila</name>
    <dbReference type="NCBI Taxonomy" id="759272"/>
    <lineage>
        <taxon>Eukaryota</taxon>
        <taxon>Fungi</taxon>
        <taxon>Dikarya</taxon>
        <taxon>Ascomycota</taxon>
        <taxon>Pezizomycotina</taxon>
        <taxon>Sordariomycetes</taxon>
        <taxon>Sordariomycetidae</taxon>
        <taxon>Sordariales</taxon>
        <taxon>Chaetomiaceae</taxon>
        <taxon>Thermochaetoides</taxon>
    </lineage>
</organism>
<dbReference type="KEGG" id="cthr:CTHT_0068880"/>
<feature type="compositionally biased region" description="Low complexity" evidence="1">
    <location>
        <begin position="39"/>
        <end position="51"/>
    </location>
</feature>
<dbReference type="PANTHER" id="PTHR13318:SF247">
    <property type="entry name" value="GH16156P"/>
    <property type="match status" value="1"/>
</dbReference>
<dbReference type="Pfam" id="PF12937">
    <property type="entry name" value="F-box-like"/>
    <property type="match status" value="1"/>
</dbReference>
<evidence type="ECO:0000256" key="1">
    <source>
        <dbReference type="SAM" id="MobiDB-lite"/>
    </source>
</evidence>
<dbReference type="GO" id="GO:0031146">
    <property type="term" value="P:SCF-dependent proteasomal ubiquitin-dependent protein catabolic process"/>
    <property type="evidence" value="ECO:0007669"/>
    <property type="project" value="TreeGrafter"/>
</dbReference>
<dbReference type="SUPFAM" id="SSF52047">
    <property type="entry name" value="RNI-like"/>
    <property type="match status" value="1"/>
</dbReference>
<dbReference type="InterPro" id="IPR036047">
    <property type="entry name" value="F-box-like_dom_sf"/>
</dbReference>
<evidence type="ECO:0000313" key="4">
    <source>
        <dbReference type="EMBL" id="EGS17554.1"/>
    </source>
</evidence>
<dbReference type="Pfam" id="PF13516">
    <property type="entry name" value="LRR_6"/>
    <property type="match status" value="2"/>
</dbReference>
<dbReference type="HOGENOM" id="CLU_010840_3_1_1"/>
<evidence type="ECO:0000313" key="5">
    <source>
        <dbReference type="Proteomes" id="UP000008066"/>
    </source>
</evidence>
<dbReference type="SMART" id="SM00367">
    <property type="entry name" value="LRR_CC"/>
    <property type="match status" value="12"/>
</dbReference>
<evidence type="ECO:0000259" key="2">
    <source>
        <dbReference type="Pfam" id="PF12937"/>
    </source>
</evidence>
<dbReference type="AlphaFoldDB" id="G0SH65"/>
<protein>
    <submittedName>
        <fullName evidence="4">Uncharacterized protein</fullName>
    </submittedName>
</protein>
<dbReference type="eggNOG" id="KOG1947">
    <property type="taxonomic scope" value="Eukaryota"/>
</dbReference>
<dbReference type="EMBL" id="GL988047">
    <property type="protein sequence ID" value="EGS17554.1"/>
    <property type="molecule type" value="Genomic_DNA"/>
</dbReference>
<dbReference type="Pfam" id="PF25372">
    <property type="entry name" value="DUF7885"/>
    <property type="match status" value="1"/>
</dbReference>
<dbReference type="SUPFAM" id="SSF81383">
    <property type="entry name" value="F-box domain"/>
    <property type="match status" value="1"/>
</dbReference>
<keyword evidence="5" id="KW-1185">Reference proteome</keyword>
<dbReference type="InterPro" id="IPR057207">
    <property type="entry name" value="FBXL15_LRR"/>
</dbReference>
<sequence length="784" mass="85939">MRHHDLPDQAVGNGRSAPGPPNDTELEPDTDQTPRPPMDSRSTSSSGSPTPAEREEQEYDLYFGLNDSQSSLPVPNLKDMHVVDEYLPPVHCLPNEILIAIFSRLGTTTDLLHVMLTCKRWARNVVDLLWHRPACTTWERHSSICRTLGLENPYFCYRDFVKRLNLTAIAPQINDGSVLPFQDCTRIERLTLAGCRNLTDSGLIPLVENNNHLVSLDISLGDQITEQSIYTVAKHCPRLQGLNISGCTRISNESLIELAQRCRYLKRLKLNECTQVTDKTVLAFAENCPNILEIDLQQCRLVGNEPITAIFTKGRALRELRLVGCEMIDDGAFLALPPNKKYDHLRILDLSSCSRITDRAVEKIIEVAPRIRNVVLQKCRNLTDAAVYAISRLGKNLHFLHLGHCGHITDDGVKRLVSACTRIRYIDLGCCQHLTDESVKLLANLPKLKRVGLVKCTNITDASIIALAEANRRPRVRRDENGNAYTIPGDYTTSYSSLERVHLSYCTNLTLRSIIRLLNYCPRLTHLSLTGVPAFLRRDLAVFSRDAPPEFTQHQREVFCVFSGQGVVNLREYLNSSEVQEMHQFDDMGVSNQAGGPVFTTNPASAQGIPPLLQTADGGFEDGDADAVVDDDDGVDVSEMIIDGQPLPNHQVGLGLNTAAAAASPLPPPPLVPPSGRTNPTPLDYVAESSAAAAAAAAALFPQHFLPPIDQTGPVLVSAPMSSTHQAALTVNDEAVDVSLAMAINSAMNTPIAEEQTAPGAEQHGLSMSAVTSSLPRQNAPRNV</sequence>
<dbReference type="RefSeq" id="XP_006697172.1">
    <property type="nucleotide sequence ID" value="XM_006697109.1"/>
</dbReference>
<dbReference type="OrthoDB" id="10257471at2759"/>
<name>G0SH65_CHATD</name>
<dbReference type="GO" id="GO:0019005">
    <property type="term" value="C:SCF ubiquitin ligase complex"/>
    <property type="evidence" value="ECO:0007669"/>
    <property type="project" value="TreeGrafter"/>
</dbReference>
<gene>
    <name evidence="4" type="ORF">CTHT_0068880</name>
</gene>
<dbReference type="STRING" id="759272.G0SH65"/>